<sequence length="368" mass="40648">MTPTLATLRAAALATLAPQPDVQTALNHMGFVQADPIRAPARAQDLTLMARVPGYRAGDLERLYPTLDIEEDMLPNYGFMPRRLQALLHPREVVTRVMQAHPGLVEEVRALVLAGEEQTEWHPREVAARLGQGATVNAWGGQSSATTRALETLHRQGEVRVVRRDGGVRVYGPAPHLAALRHSPLPESERLHGAVQLLAALYGPLPEASLSYLVNLSHFGFPHLHGALKGAFRQAVKEDLGRGQIDGVRYVWPAGLSLDGPAPSGVRIVGPFDPLVWDRRRFTHLQGWTYRFEAYTPAPKRVMGYYALPVFQAERAVGWANLQVKGETLQAEVGLVPGVRRTATFVRGLTRELERYRTFLGAQQVETL</sequence>
<name>A0A7C9HQ79_9DEIO</name>
<reference evidence="1 2" key="1">
    <citation type="submission" date="2019-12" db="EMBL/GenBank/DDBJ databases">
        <title>Deinococcus sp. HMF7620 Genome sequencing and assembly.</title>
        <authorList>
            <person name="Kang H."/>
            <person name="Kim H."/>
            <person name="Joh K."/>
        </authorList>
    </citation>
    <scope>NUCLEOTIDE SEQUENCE [LARGE SCALE GENOMIC DNA]</scope>
    <source>
        <strain evidence="1 2">HMF7620</strain>
    </source>
</reference>
<dbReference type="Pfam" id="PF06224">
    <property type="entry name" value="AlkZ-like"/>
    <property type="match status" value="1"/>
</dbReference>
<dbReference type="Proteomes" id="UP000483286">
    <property type="component" value="Unassembled WGS sequence"/>
</dbReference>
<dbReference type="InterPro" id="IPR009351">
    <property type="entry name" value="AlkZ-like"/>
</dbReference>
<dbReference type="EMBL" id="WQLB01000004">
    <property type="protein sequence ID" value="MVN85952.1"/>
    <property type="molecule type" value="Genomic_DNA"/>
</dbReference>
<organism evidence="1 2">
    <name type="scientific">Deinococcus arboris</name>
    <dbReference type="NCBI Taxonomy" id="2682977"/>
    <lineage>
        <taxon>Bacteria</taxon>
        <taxon>Thermotogati</taxon>
        <taxon>Deinococcota</taxon>
        <taxon>Deinococci</taxon>
        <taxon>Deinococcales</taxon>
        <taxon>Deinococcaceae</taxon>
        <taxon>Deinococcus</taxon>
    </lineage>
</organism>
<dbReference type="PANTHER" id="PTHR30528">
    <property type="entry name" value="CYTOPLASMIC PROTEIN"/>
    <property type="match status" value="1"/>
</dbReference>
<evidence type="ECO:0000313" key="1">
    <source>
        <dbReference type="EMBL" id="MVN85952.1"/>
    </source>
</evidence>
<proteinExistence type="predicted"/>
<dbReference type="RefSeq" id="WP_157458025.1">
    <property type="nucleotide sequence ID" value="NZ_WQLB01000004.1"/>
</dbReference>
<keyword evidence="2" id="KW-1185">Reference proteome</keyword>
<evidence type="ECO:0000313" key="2">
    <source>
        <dbReference type="Proteomes" id="UP000483286"/>
    </source>
</evidence>
<protein>
    <submittedName>
        <fullName evidence="1">Winged helix-turn-helix domain-containing protein</fullName>
    </submittedName>
</protein>
<dbReference type="AlphaFoldDB" id="A0A7C9HQ79"/>
<gene>
    <name evidence="1" type="ORF">GO986_04155</name>
</gene>
<comment type="caution">
    <text evidence="1">The sequence shown here is derived from an EMBL/GenBank/DDBJ whole genome shotgun (WGS) entry which is preliminary data.</text>
</comment>
<accession>A0A7C9HQ79</accession>
<dbReference type="PANTHER" id="PTHR30528:SF0">
    <property type="entry name" value="CYTOPLASMIC PROTEIN"/>
    <property type="match status" value="1"/>
</dbReference>